<protein>
    <submittedName>
        <fullName evidence="3">Flagellar hook-length control protein FliK</fullName>
    </submittedName>
</protein>
<name>A0ABU0JAK7_9HYPH</name>
<sequence>MTAPDALSDLSVPQARPRRKPAGPTASSAFADLLGQSTDVAARDRPSAPEAAQDAAAPVARAERSKARHPPAQPGAASETADADDADGSAAGDAPAPAAATPDAAASPGMAAALAVQAAVPVVETAATAGTIVRPGAVTATNAAAALAATLPVAAGETAAAPAGTPAGKAGAKPFDPQQAALGGKADPAKPDAGKADADEADPAGKTPPAADAGKEAKDAAALHAAAKDAAAAPSDQPAATPAPAEAARPATPAPPAPAPSPVLVASLPQVAVTVAARAKDGESRFQIRLDPPELGRIDVHLAIDDSTGAATTTLTVERMDTLDLLQRDSRALERALNSAGFKTDQGSLQFNLRDPGQNPQGFAGRDQGSQRQAQPFVADGGTGETPRPSSPRVAAYASILGRRGGLDISV</sequence>
<feature type="compositionally biased region" description="Basic and acidic residues" evidence="1">
    <location>
        <begin position="187"/>
        <end position="198"/>
    </location>
</feature>
<dbReference type="Gene3D" id="3.30.750.140">
    <property type="match status" value="1"/>
</dbReference>
<keyword evidence="3" id="KW-0282">Flagellum</keyword>
<feature type="compositionally biased region" description="Low complexity" evidence="1">
    <location>
        <begin position="48"/>
        <end position="60"/>
    </location>
</feature>
<dbReference type="EMBL" id="JAUSVX010000008">
    <property type="protein sequence ID" value="MDQ0471305.1"/>
    <property type="molecule type" value="Genomic_DNA"/>
</dbReference>
<dbReference type="InterPro" id="IPR021136">
    <property type="entry name" value="Flagellar_hook_control-like_C"/>
</dbReference>
<feature type="compositionally biased region" description="Low complexity" evidence="1">
    <location>
        <begin position="222"/>
        <end position="251"/>
    </location>
</feature>
<reference evidence="3 4" key="1">
    <citation type="submission" date="2023-07" db="EMBL/GenBank/DDBJ databases">
        <title>Genomic Encyclopedia of Type Strains, Phase IV (KMG-IV): sequencing the most valuable type-strain genomes for metagenomic binning, comparative biology and taxonomic classification.</title>
        <authorList>
            <person name="Goeker M."/>
        </authorList>
    </citation>
    <scope>NUCLEOTIDE SEQUENCE [LARGE SCALE GENOMIC DNA]</scope>
    <source>
        <strain evidence="3 4">DSM 19619</strain>
    </source>
</reference>
<keyword evidence="3" id="KW-0966">Cell projection</keyword>
<feature type="compositionally biased region" description="Low complexity" evidence="1">
    <location>
        <begin position="158"/>
        <end position="174"/>
    </location>
</feature>
<feature type="region of interest" description="Disordered" evidence="1">
    <location>
        <begin position="1"/>
        <end position="114"/>
    </location>
</feature>
<evidence type="ECO:0000256" key="1">
    <source>
        <dbReference type="SAM" id="MobiDB-lite"/>
    </source>
</evidence>
<evidence type="ECO:0000313" key="3">
    <source>
        <dbReference type="EMBL" id="MDQ0471305.1"/>
    </source>
</evidence>
<dbReference type="CDD" id="cd17470">
    <property type="entry name" value="T3SS_Flik_C"/>
    <property type="match status" value="1"/>
</dbReference>
<dbReference type="InterPro" id="IPR038610">
    <property type="entry name" value="FliK-like_C_sf"/>
</dbReference>
<keyword evidence="4" id="KW-1185">Reference proteome</keyword>
<dbReference type="Proteomes" id="UP001242480">
    <property type="component" value="Unassembled WGS sequence"/>
</dbReference>
<feature type="compositionally biased region" description="Pro residues" evidence="1">
    <location>
        <begin position="252"/>
        <end position="261"/>
    </location>
</feature>
<evidence type="ECO:0000259" key="2">
    <source>
        <dbReference type="Pfam" id="PF02120"/>
    </source>
</evidence>
<feature type="compositionally biased region" description="Low complexity" evidence="1">
    <location>
        <begin position="88"/>
        <end position="114"/>
    </location>
</feature>
<feature type="region of interest" description="Disordered" evidence="1">
    <location>
        <begin position="347"/>
        <end position="393"/>
    </location>
</feature>
<dbReference type="RefSeq" id="WP_307276189.1">
    <property type="nucleotide sequence ID" value="NZ_JAUSVX010000008.1"/>
</dbReference>
<proteinExistence type="predicted"/>
<keyword evidence="3" id="KW-0969">Cilium</keyword>
<feature type="domain" description="Flagellar hook-length control protein-like C-terminal" evidence="2">
    <location>
        <begin position="275"/>
        <end position="356"/>
    </location>
</feature>
<gene>
    <name evidence="3" type="ORF">QO011_004328</name>
</gene>
<organism evidence="3 4">
    <name type="scientific">Labrys wisconsinensis</name>
    <dbReference type="NCBI Taxonomy" id="425677"/>
    <lineage>
        <taxon>Bacteria</taxon>
        <taxon>Pseudomonadati</taxon>
        <taxon>Pseudomonadota</taxon>
        <taxon>Alphaproteobacteria</taxon>
        <taxon>Hyphomicrobiales</taxon>
        <taxon>Xanthobacteraceae</taxon>
        <taxon>Labrys</taxon>
    </lineage>
</organism>
<comment type="caution">
    <text evidence="3">The sequence shown here is derived from an EMBL/GenBank/DDBJ whole genome shotgun (WGS) entry which is preliminary data.</text>
</comment>
<evidence type="ECO:0000313" key="4">
    <source>
        <dbReference type="Proteomes" id="UP001242480"/>
    </source>
</evidence>
<accession>A0ABU0JAK7</accession>
<feature type="region of interest" description="Disordered" evidence="1">
    <location>
        <begin position="158"/>
        <end position="261"/>
    </location>
</feature>
<dbReference type="Pfam" id="PF02120">
    <property type="entry name" value="Flg_hook"/>
    <property type="match status" value="1"/>
</dbReference>